<evidence type="ECO:0000256" key="7">
    <source>
        <dbReference type="ARBA" id="ARBA00048873"/>
    </source>
</evidence>
<evidence type="ECO:0000256" key="1">
    <source>
        <dbReference type="ARBA" id="ARBA00004903"/>
    </source>
</evidence>
<dbReference type="Proteomes" id="UP000472268">
    <property type="component" value="Chromosome 12"/>
</dbReference>
<evidence type="ECO:0000313" key="11">
    <source>
        <dbReference type="Ensembl" id="ENSSSUP00005014091.1"/>
    </source>
</evidence>
<dbReference type="AlphaFoldDB" id="A0A673TYH7"/>
<dbReference type="PRINTS" id="PR00070">
    <property type="entry name" value="DHFR"/>
</dbReference>
<protein>
    <recommendedName>
        <fullName evidence="3">dihydrofolate reductase</fullName>
        <ecNumber evidence="3">1.5.1.3</ecNumber>
    </recommendedName>
</protein>
<evidence type="ECO:0000259" key="10">
    <source>
        <dbReference type="PROSITE" id="PS51330"/>
    </source>
</evidence>
<accession>A0A673TYH7</accession>
<comment type="function">
    <text evidence="8">Key enzyme in folate metabolism. Contributes to the de novo mitochondrial thymidylate biosynthesis pathway. Catalyzes an essential reaction for de novo glycine and purine synthesis, and for DNA precursor synthesis. Binds its own mRNA and that of DHFR2.</text>
</comment>
<dbReference type="CDD" id="cd00209">
    <property type="entry name" value="DHFR"/>
    <property type="match status" value="1"/>
</dbReference>
<dbReference type="GO" id="GO:0050661">
    <property type="term" value="F:NADP binding"/>
    <property type="evidence" value="ECO:0007669"/>
    <property type="project" value="InterPro"/>
</dbReference>
<dbReference type="Pfam" id="PF00186">
    <property type="entry name" value="DHFR_1"/>
    <property type="match status" value="1"/>
</dbReference>
<dbReference type="EC" id="1.5.1.3" evidence="3"/>
<evidence type="ECO:0000256" key="3">
    <source>
        <dbReference type="ARBA" id="ARBA00012856"/>
    </source>
</evidence>
<dbReference type="GO" id="GO:0006730">
    <property type="term" value="P:one-carbon metabolic process"/>
    <property type="evidence" value="ECO:0007669"/>
    <property type="project" value="UniProtKB-KW"/>
</dbReference>
<organism evidence="11 12">
    <name type="scientific">Suricata suricatta</name>
    <name type="common">Meerkat</name>
    <dbReference type="NCBI Taxonomy" id="37032"/>
    <lineage>
        <taxon>Eukaryota</taxon>
        <taxon>Metazoa</taxon>
        <taxon>Chordata</taxon>
        <taxon>Craniata</taxon>
        <taxon>Vertebrata</taxon>
        <taxon>Euteleostomi</taxon>
        <taxon>Mammalia</taxon>
        <taxon>Eutheria</taxon>
        <taxon>Laurasiatheria</taxon>
        <taxon>Carnivora</taxon>
        <taxon>Feliformia</taxon>
        <taxon>Herpestidae</taxon>
        <taxon>Suricata</taxon>
    </lineage>
</organism>
<name>A0A673TYH7_SURSU</name>
<dbReference type="GO" id="GO:0046654">
    <property type="term" value="P:tetrahydrofolate biosynthetic process"/>
    <property type="evidence" value="ECO:0007669"/>
    <property type="project" value="InterPro"/>
</dbReference>
<dbReference type="InterPro" id="IPR024072">
    <property type="entry name" value="DHFR-like_dom_sf"/>
</dbReference>
<dbReference type="Gene3D" id="3.40.430.10">
    <property type="entry name" value="Dihydrofolate Reductase, subunit A"/>
    <property type="match status" value="1"/>
</dbReference>
<comment type="pathway">
    <text evidence="1">Cofactor biosynthesis; tetrahydrofolate biosynthesis; 5,6,7,8-tetrahydrofolate from 7,8-dihydrofolate: step 1/1.</text>
</comment>
<comment type="catalytic activity">
    <reaction evidence="7">
        <text>(6S)-5,6,7,8-tetrahydrofolate + NADP(+) = 7,8-dihydrofolate + NADPH + H(+)</text>
        <dbReference type="Rhea" id="RHEA:15009"/>
        <dbReference type="ChEBI" id="CHEBI:15378"/>
        <dbReference type="ChEBI" id="CHEBI:57451"/>
        <dbReference type="ChEBI" id="CHEBI:57453"/>
        <dbReference type="ChEBI" id="CHEBI:57783"/>
        <dbReference type="ChEBI" id="CHEBI:58349"/>
        <dbReference type="EC" id="1.5.1.3"/>
    </reaction>
</comment>
<feature type="domain" description="DHFR" evidence="10">
    <location>
        <begin position="47"/>
        <end position="224"/>
    </location>
</feature>
<dbReference type="PANTHER" id="PTHR48069">
    <property type="entry name" value="DIHYDROFOLATE REDUCTASE"/>
    <property type="match status" value="1"/>
</dbReference>
<evidence type="ECO:0000313" key="12">
    <source>
        <dbReference type="Proteomes" id="UP000472268"/>
    </source>
</evidence>
<dbReference type="GO" id="GO:0046452">
    <property type="term" value="P:dihydrofolate metabolic process"/>
    <property type="evidence" value="ECO:0007669"/>
    <property type="project" value="TreeGrafter"/>
</dbReference>
<dbReference type="FunFam" id="3.40.430.10:FF:000002">
    <property type="entry name" value="Dihydrofolate reductase"/>
    <property type="match status" value="1"/>
</dbReference>
<evidence type="ECO:0000256" key="9">
    <source>
        <dbReference type="SAM" id="MobiDB-lite"/>
    </source>
</evidence>
<evidence type="ECO:0000256" key="5">
    <source>
        <dbReference type="ARBA" id="ARBA00022857"/>
    </source>
</evidence>
<evidence type="ECO:0000256" key="8">
    <source>
        <dbReference type="ARBA" id="ARBA00056918"/>
    </source>
</evidence>
<dbReference type="PANTHER" id="PTHR48069:SF6">
    <property type="entry name" value="DIHYDROFOLATE REDUCTASE"/>
    <property type="match status" value="1"/>
</dbReference>
<reference evidence="11" key="2">
    <citation type="submission" date="2025-08" db="UniProtKB">
        <authorList>
            <consortium name="Ensembl"/>
        </authorList>
    </citation>
    <scope>IDENTIFICATION</scope>
</reference>
<dbReference type="Ensembl" id="ENSSSUT00005016087.1">
    <property type="protein sequence ID" value="ENSSSUP00005014091.1"/>
    <property type="gene ID" value="ENSSSUG00005009057.1"/>
</dbReference>
<keyword evidence="6" id="KW-0560">Oxidoreductase</keyword>
<dbReference type="GO" id="GO:0005739">
    <property type="term" value="C:mitochondrion"/>
    <property type="evidence" value="ECO:0007669"/>
    <property type="project" value="TreeGrafter"/>
</dbReference>
<dbReference type="PROSITE" id="PS51330">
    <property type="entry name" value="DHFR_2"/>
    <property type="match status" value="1"/>
</dbReference>
<keyword evidence="5" id="KW-0521">NADP</keyword>
<dbReference type="SUPFAM" id="SSF53597">
    <property type="entry name" value="Dihydrofolate reductase-like"/>
    <property type="match status" value="1"/>
</dbReference>
<evidence type="ECO:0000256" key="4">
    <source>
        <dbReference type="ARBA" id="ARBA00022563"/>
    </source>
</evidence>
<comment type="similarity">
    <text evidence="2">Belongs to the dihydrofolate reductase family.</text>
</comment>
<dbReference type="GO" id="GO:0046655">
    <property type="term" value="P:folic acid metabolic process"/>
    <property type="evidence" value="ECO:0007669"/>
    <property type="project" value="TreeGrafter"/>
</dbReference>
<reference evidence="11 12" key="1">
    <citation type="submission" date="2019-05" db="EMBL/GenBank/DDBJ databases">
        <title>A Chromosome-scale Meerkat (S. suricatta) Genome Assembly.</title>
        <authorList>
            <person name="Dudchenko O."/>
            <person name="Lieberman Aiden E."/>
            <person name="Tung J."/>
            <person name="Barreiro L.B."/>
            <person name="Clutton-Brock T.H."/>
        </authorList>
    </citation>
    <scope>NUCLEOTIDE SEQUENCE [LARGE SCALE GENOMIC DNA]</scope>
</reference>
<evidence type="ECO:0000256" key="2">
    <source>
        <dbReference type="ARBA" id="ARBA00009539"/>
    </source>
</evidence>
<sequence length="456" mass="50299">MDRAPQVPVPVGGPHSRTAQPNFAPSWAGSPSAASAAAATAAALARPLDGVVAASQDMGIGQNGDLPWPPLRNFRRMTTTSSVEGKQNSVIMGRKTWFSLPEKNRPLTDRINRVLSRNLREPPQGAHFLAQSLDDALKLTEQPGLADKGDTVWTVRGKSVYKEAMNRPGQLRLSVTRIMQEFESDPFFPEIGLEKYKLLPEYPGVLSDVQEEKGISTNLKCMRRTINVKMFSDICQVSFSSNYIFLNVKRKRLLLEKKEQPSVTLTSGAPVTLVSGTSVISYSHRTISIQSFYKQENKTQNPTARAKHTMREGFLFLPWLKYRVCIFSKRPLSGIKRTQPCSAPIVCLQNLPSPQTETLSPRGTDAPPSPGSQGLLCLWGPCGRGHAGRALLCLAYLDNTCAADMLQSCQLGKLGLSHRQGDLETDPCLAARSDWRSIRYSKSGEHSLSRDEKIHP</sequence>
<dbReference type="InterPro" id="IPR001796">
    <property type="entry name" value="DHFR_dom"/>
</dbReference>
<feature type="region of interest" description="Disordered" evidence="9">
    <location>
        <begin position="1"/>
        <end position="30"/>
    </location>
</feature>
<dbReference type="GO" id="GO:0004146">
    <property type="term" value="F:dihydrofolate reductase activity"/>
    <property type="evidence" value="ECO:0007669"/>
    <property type="project" value="UniProtKB-EC"/>
</dbReference>
<evidence type="ECO:0000256" key="6">
    <source>
        <dbReference type="ARBA" id="ARBA00023002"/>
    </source>
</evidence>
<dbReference type="InterPro" id="IPR012259">
    <property type="entry name" value="DHFR"/>
</dbReference>
<reference evidence="11" key="3">
    <citation type="submission" date="2025-09" db="UniProtKB">
        <authorList>
            <consortium name="Ensembl"/>
        </authorList>
    </citation>
    <scope>IDENTIFICATION</scope>
</reference>
<keyword evidence="4" id="KW-0554">One-carbon metabolism</keyword>
<proteinExistence type="inferred from homology"/>
<keyword evidence="12" id="KW-1185">Reference proteome</keyword>